<dbReference type="AlphaFoldDB" id="A0A9D4R2J4"/>
<reference evidence="3" key="1">
    <citation type="journal article" date="2019" name="bioRxiv">
        <title>The Genome of the Zebra Mussel, Dreissena polymorpha: A Resource for Invasive Species Research.</title>
        <authorList>
            <person name="McCartney M.A."/>
            <person name="Auch B."/>
            <person name="Kono T."/>
            <person name="Mallez S."/>
            <person name="Zhang Y."/>
            <person name="Obille A."/>
            <person name="Becker A."/>
            <person name="Abrahante J.E."/>
            <person name="Garbe J."/>
            <person name="Badalamenti J.P."/>
            <person name="Herman A."/>
            <person name="Mangelson H."/>
            <person name="Liachko I."/>
            <person name="Sullivan S."/>
            <person name="Sone E.D."/>
            <person name="Koren S."/>
            <person name="Silverstein K.A.T."/>
            <person name="Beckman K.B."/>
            <person name="Gohl D.M."/>
        </authorList>
    </citation>
    <scope>NUCLEOTIDE SEQUENCE</scope>
    <source>
        <strain evidence="3">Duluth1</strain>
        <tissue evidence="3">Whole animal</tissue>
    </source>
</reference>
<organism evidence="3 4">
    <name type="scientific">Dreissena polymorpha</name>
    <name type="common">Zebra mussel</name>
    <name type="synonym">Mytilus polymorpha</name>
    <dbReference type="NCBI Taxonomy" id="45954"/>
    <lineage>
        <taxon>Eukaryota</taxon>
        <taxon>Metazoa</taxon>
        <taxon>Spiralia</taxon>
        <taxon>Lophotrochozoa</taxon>
        <taxon>Mollusca</taxon>
        <taxon>Bivalvia</taxon>
        <taxon>Autobranchia</taxon>
        <taxon>Heteroconchia</taxon>
        <taxon>Euheterodonta</taxon>
        <taxon>Imparidentia</taxon>
        <taxon>Neoheterodontei</taxon>
        <taxon>Myida</taxon>
        <taxon>Dreissenoidea</taxon>
        <taxon>Dreissenidae</taxon>
        <taxon>Dreissena</taxon>
    </lineage>
</organism>
<reference evidence="3" key="2">
    <citation type="submission" date="2020-11" db="EMBL/GenBank/DDBJ databases">
        <authorList>
            <person name="McCartney M.A."/>
            <person name="Auch B."/>
            <person name="Kono T."/>
            <person name="Mallez S."/>
            <person name="Becker A."/>
            <person name="Gohl D.M."/>
            <person name="Silverstein K.A.T."/>
            <person name="Koren S."/>
            <person name="Bechman K.B."/>
            <person name="Herman A."/>
            <person name="Abrahante J.E."/>
            <person name="Garbe J."/>
        </authorList>
    </citation>
    <scope>NUCLEOTIDE SEQUENCE</scope>
    <source>
        <strain evidence="3">Duluth1</strain>
        <tissue evidence="3">Whole animal</tissue>
    </source>
</reference>
<dbReference type="InterPro" id="IPR003410">
    <property type="entry name" value="HYR_dom"/>
</dbReference>
<accession>A0A9D4R2J4</accession>
<comment type="caution">
    <text evidence="3">The sequence shown here is derived from an EMBL/GenBank/DDBJ whole genome shotgun (WGS) entry which is preliminary data.</text>
</comment>
<evidence type="ECO:0000256" key="1">
    <source>
        <dbReference type="ARBA" id="ARBA00022737"/>
    </source>
</evidence>
<evidence type="ECO:0000259" key="2">
    <source>
        <dbReference type="PROSITE" id="PS50825"/>
    </source>
</evidence>
<gene>
    <name evidence="3" type="ORF">DPMN_095235</name>
</gene>
<sequence length="128" mass="14415">MLAFKQKPSVKYGIPREKPTREYTGFQYIILTYNFADVSPPKYTYCHSTLVFYACRSSEVAIVSWQVPVYSDNAGLASTVSRQVEGPSAGNAVEVGTYTVVYQAWDMENITATCEIQLTVKRVYLALY</sequence>
<feature type="domain" description="HYR" evidence="2">
    <location>
        <begin position="36"/>
        <end position="122"/>
    </location>
</feature>
<protein>
    <recommendedName>
        <fullName evidence="2">HYR domain-containing protein</fullName>
    </recommendedName>
</protein>
<keyword evidence="1" id="KW-0677">Repeat</keyword>
<proteinExistence type="predicted"/>
<dbReference type="Proteomes" id="UP000828390">
    <property type="component" value="Unassembled WGS sequence"/>
</dbReference>
<dbReference type="InterPro" id="IPR043555">
    <property type="entry name" value="SRPX-like"/>
</dbReference>
<evidence type="ECO:0000313" key="4">
    <source>
        <dbReference type="Proteomes" id="UP000828390"/>
    </source>
</evidence>
<dbReference type="EMBL" id="JAIWYP010000003">
    <property type="protein sequence ID" value="KAH3852721.1"/>
    <property type="molecule type" value="Genomic_DNA"/>
</dbReference>
<keyword evidence="4" id="KW-1185">Reference proteome</keyword>
<name>A0A9D4R2J4_DREPO</name>
<dbReference type="PANTHER" id="PTHR46343">
    <property type="entry name" value="HYR DOMAIN-CONTAINING PROTEIN"/>
    <property type="match status" value="1"/>
</dbReference>
<dbReference type="Pfam" id="PF02494">
    <property type="entry name" value="HYR"/>
    <property type="match status" value="1"/>
</dbReference>
<evidence type="ECO:0000313" key="3">
    <source>
        <dbReference type="EMBL" id="KAH3852721.1"/>
    </source>
</evidence>
<dbReference type="PROSITE" id="PS50825">
    <property type="entry name" value="HYR"/>
    <property type="match status" value="1"/>
</dbReference>
<dbReference type="PANTHER" id="PTHR46343:SF2">
    <property type="entry name" value="SUSHI_VON WILLEBRAND FACTOR TYPE A_EGF_PENTRAXIN DOMAIN-CONTAINING 1"/>
    <property type="match status" value="1"/>
</dbReference>